<organism evidence="1 2">
    <name type="scientific">Eikenella corrodens ATCC 23834</name>
    <dbReference type="NCBI Taxonomy" id="546274"/>
    <lineage>
        <taxon>Bacteria</taxon>
        <taxon>Pseudomonadati</taxon>
        <taxon>Pseudomonadota</taxon>
        <taxon>Betaproteobacteria</taxon>
        <taxon>Neisseriales</taxon>
        <taxon>Neisseriaceae</taxon>
        <taxon>Eikenella</taxon>
    </lineage>
</organism>
<name>C0DWS9_EIKCO</name>
<dbReference type="EMBL" id="ACEA01000039">
    <property type="protein sequence ID" value="EEG23483.1"/>
    <property type="molecule type" value="Genomic_DNA"/>
</dbReference>
<gene>
    <name evidence="1" type="ORF">EIKCOROL_01832</name>
</gene>
<evidence type="ECO:0000313" key="2">
    <source>
        <dbReference type="Proteomes" id="UP000005837"/>
    </source>
</evidence>
<sequence>MGAGAAAQGVEMEPQYAVGLALGGDFAAEQGQAAGQGGLAGVALEQGGELGFACGIVGDEEDVGGAEAALAVVLAAVHVEDVEAFFEQGDGGQEAAAVLALRVEPGRLVVGGSDEHYAFGQQAFEQAAENHGVGDVAHVEFVEAEDLGIAGDVAGHGLQGVGLVFVFAHAAVGFGHEGVEVHAAGGAGRQAAVEGVHQEAFAAPDAAVEIEAFRRLGFFAEEFAQQAAALLVVGLELVPELVEAADGGFLGGIADEAELLGRGLIPAQGAVAGEGGRGECGHDVCLEGFR</sequence>
<proteinExistence type="predicted"/>
<dbReference type="Proteomes" id="UP000005837">
    <property type="component" value="Unassembled WGS sequence"/>
</dbReference>
<accession>C0DWS9</accession>
<dbReference type="AlphaFoldDB" id="C0DWS9"/>
<evidence type="ECO:0000313" key="1">
    <source>
        <dbReference type="EMBL" id="EEG23483.1"/>
    </source>
</evidence>
<reference evidence="1 2" key="1">
    <citation type="submission" date="2009-01" db="EMBL/GenBank/DDBJ databases">
        <authorList>
            <person name="Fulton L."/>
            <person name="Clifton S."/>
            <person name="Chinwalla A.T."/>
            <person name="Mitreva M."/>
            <person name="Sodergren E."/>
            <person name="Weinstock G."/>
            <person name="Clifton S."/>
            <person name="Dooling D.J."/>
            <person name="Fulton B."/>
            <person name="Minx P."/>
            <person name="Pepin K.H."/>
            <person name="Johnson M."/>
            <person name="Bhonagiri V."/>
            <person name="Nash W.E."/>
            <person name="Mardis E.R."/>
            <person name="Wilson R.K."/>
        </authorList>
    </citation>
    <scope>NUCLEOTIDE SEQUENCE [LARGE SCALE GENOMIC DNA]</scope>
    <source>
        <strain evidence="1 2">ATCC 23834</strain>
    </source>
</reference>
<protein>
    <submittedName>
        <fullName evidence="1">Uncharacterized protein</fullName>
    </submittedName>
</protein>
<dbReference type="HOGENOM" id="CLU_958883_0_0_4"/>
<dbReference type="eggNOG" id="ENOG502ZKA5">
    <property type="taxonomic scope" value="Bacteria"/>
</dbReference>
<comment type="caution">
    <text evidence="1">The sequence shown here is derived from an EMBL/GenBank/DDBJ whole genome shotgun (WGS) entry which is preliminary data.</text>
</comment>